<keyword evidence="3" id="KW-1185">Reference proteome</keyword>
<gene>
    <name evidence="2" type="ORF">WKV53_15115</name>
</gene>
<sequence>MKPIQLFLTLATVLAPAALHAAAPTFAQGDILMGFHATSGDGVADTYVVNLGSAASYRDATSNITPTLGNIGADLAAIYGANWRTRTDLFWGIAGCSSNAIPVNGDVAKVIYASRMEVTPGTSEGGWSGLNSTIRGEVATDMQQMTSTTSGFRSYQASSNSAFAVSQGTSDASSWAAFMAPGPQTAGLLDFDAFSDIEALPNQSLSLFRIAASTAGSYEGHFTISAAGVVTFVPAAATGTTYAQWAATNVNNQGDTLDFDGDGVPNGIEFFMGQSGSGFTANPQIALDHTITWNRATDRTVSSVFVQVSTDLVTWTNAPSGAVYNANSVVYTVPTGLTKHFIRLLVTP</sequence>
<proteinExistence type="predicted"/>
<feature type="chain" id="PRO_5047378018" description="F5/8 type C domain-containing protein" evidence="1">
    <location>
        <begin position="22"/>
        <end position="348"/>
    </location>
</feature>
<reference evidence="2 3" key="1">
    <citation type="submission" date="2024-04" db="EMBL/GenBank/DDBJ databases">
        <title>Luteolibacter sp. isolated from soil.</title>
        <authorList>
            <person name="An J."/>
        </authorList>
    </citation>
    <scope>NUCLEOTIDE SEQUENCE [LARGE SCALE GENOMIC DNA]</scope>
    <source>
        <strain evidence="2 3">Y139</strain>
    </source>
</reference>
<accession>A0ABU9AXZ7</accession>
<dbReference type="RefSeq" id="WP_341405601.1">
    <property type="nucleotide sequence ID" value="NZ_JBBUKT010000005.1"/>
</dbReference>
<comment type="caution">
    <text evidence="2">The sequence shown here is derived from an EMBL/GenBank/DDBJ whole genome shotgun (WGS) entry which is preliminary data.</text>
</comment>
<organism evidence="2 3">
    <name type="scientific">Luteolibacter soli</name>
    <dbReference type="NCBI Taxonomy" id="3135280"/>
    <lineage>
        <taxon>Bacteria</taxon>
        <taxon>Pseudomonadati</taxon>
        <taxon>Verrucomicrobiota</taxon>
        <taxon>Verrucomicrobiia</taxon>
        <taxon>Verrucomicrobiales</taxon>
        <taxon>Verrucomicrobiaceae</taxon>
        <taxon>Luteolibacter</taxon>
    </lineage>
</organism>
<evidence type="ECO:0000313" key="2">
    <source>
        <dbReference type="EMBL" id="MEK7951844.1"/>
    </source>
</evidence>
<name>A0ABU9AXZ7_9BACT</name>
<protein>
    <recommendedName>
        <fullName evidence="4">F5/8 type C domain-containing protein</fullName>
    </recommendedName>
</protein>
<dbReference type="EMBL" id="JBBUKT010000005">
    <property type="protein sequence ID" value="MEK7951844.1"/>
    <property type="molecule type" value="Genomic_DNA"/>
</dbReference>
<evidence type="ECO:0008006" key="4">
    <source>
        <dbReference type="Google" id="ProtNLM"/>
    </source>
</evidence>
<keyword evidence="1" id="KW-0732">Signal</keyword>
<evidence type="ECO:0000313" key="3">
    <source>
        <dbReference type="Proteomes" id="UP001371305"/>
    </source>
</evidence>
<evidence type="ECO:0000256" key="1">
    <source>
        <dbReference type="SAM" id="SignalP"/>
    </source>
</evidence>
<feature type="signal peptide" evidence="1">
    <location>
        <begin position="1"/>
        <end position="21"/>
    </location>
</feature>
<dbReference type="Proteomes" id="UP001371305">
    <property type="component" value="Unassembled WGS sequence"/>
</dbReference>